<keyword evidence="3" id="KW-1185">Reference proteome</keyword>
<accession>A0ABV8B6F1</accession>
<feature type="coiled-coil region" evidence="1">
    <location>
        <begin position="33"/>
        <end position="60"/>
    </location>
</feature>
<keyword evidence="1" id="KW-0175">Coiled coil</keyword>
<dbReference type="Proteomes" id="UP001595752">
    <property type="component" value="Unassembled WGS sequence"/>
</dbReference>
<protein>
    <submittedName>
        <fullName evidence="2">DUF1033 family protein</fullName>
    </submittedName>
</protein>
<proteinExistence type="predicted"/>
<name>A0ABV8B6F1_9BACI</name>
<dbReference type="Pfam" id="PF06279">
    <property type="entry name" value="DUF1033"/>
    <property type="match status" value="1"/>
</dbReference>
<gene>
    <name evidence="2" type="ORF">ACFOU2_21070</name>
</gene>
<reference evidence="3" key="1">
    <citation type="journal article" date="2019" name="Int. J. Syst. Evol. Microbiol.">
        <title>The Global Catalogue of Microorganisms (GCM) 10K type strain sequencing project: providing services to taxonomists for standard genome sequencing and annotation.</title>
        <authorList>
            <consortium name="The Broad Institute Genomics Platform"/>
            <consortium name="The Broad Institute Genome Sequencing Center for Infectious Disease"/>
            <person name="Wu L."/>
            <person name="Ma J."/>
        </authorList>
    </citation>
    <scope>NUCLEOTIDE SEQUENCE [LARGE SCALE GENOMIC DNA]</scope>
    <source>
        <strain evidence="3">CCUG 61889</strain>
    </source>
</reference>
<evidence type="ECO:0000313" key="2">
    <source>
        <dbReference type="EMBL" id="MFC3885827.1"/>
    </source>
</evidence>
<dbReference type="RefSeq" id="WP_377918216.1">
    <property type="nucleotide sequence ID" value="NZ_JBHRZT010000072.1"/>
</dbReference>
<dbReference type="EMBL" id="JBHRZT010000072">
    <property type="protein sequence ID" value="MFC3885827.1"/>
    <property type="molecule type" value="Genomic_DNA"/>
</dbReference>
<dbReference type="InterPro" id="IPR010434">
    <property type="entry name" value="DUF1033"/>
</dbReference>
<evidence type="ECO:0000313" key="3">
    <source>
        <dbReference type="Proteomes" id="UP001595752"/>
    </source>
</evidence>
<organism evidence="2 3">
    <name type="scientific">Bacillus songklensis</name>
    <dbReference type="NCBI Taxonomy" id="1069116"/>
    <lineage>
        <taxon>Bacteria</taxon>
        <taxon>Bacillati</taxon>
        <taxon>Bacillota</taxon>
        <taxon>Bacilli</taxon>
        <taxon>Bacillales</taxon>
        <taxon>Bacillaceae</taxon>
        <taxon>Bacillus</taxon>
    </lineage>
</organism>
<comment type="caution">
    <text evidence="2">The sequence shown here is derived from an EMBL/GenBank/DDBJ whole genome shotgun (WGS) entry which is preliminary data.</text>
</comment>
<evidence type="ECO:0000256" key="1">
    <source>
        <dbReference type="SAM" id="Coils"/>
    </source>
</evidence>
<sequence length="116" mass="14065">MSQQWSVCKTKGDCEPWLFLDGWQDEITDRFSFDQQNEALEKYAQLIKEYRNKFESEKETNLSLYSFWNEGDEHYCEACDDYLQVFYGIVFMKDDKVYELGKDEKAAHYFFDLLKR</sequence>